<dbReference type="Pfam" id="PF00675">
    <property type="entry name" value="Peptidase_M16"/>
    <property type="match status" value="1"/>
</dbReference>
<dbReference type="AlphaFoldDB" id="A0A347U760"/>
<comment type="similarity">
    <text evidence="2 3">Belongs to the peptidase M16 family.</text>
</comment>
<proteinExistence type="inferred from homology"/>
<evidence type="ECO:0000313" key="8">
    <source>
        <dbReference type="Proteomes" id="UP000262582"/>
    </source>
</evidence>
<dbReference type="Proteomes" id="UP000290588">
    <property type="component" value="Unassembled WGS sequence"/>
</dbReference>
<evidence type="ECO:0000313" key="9">
    <source>
        <dbReference type="Proteomes" id="UP000290588"/>
    </source>
</evidence>
<dbReference type="InterPro" id="IPR050361">
    <property type="entry name" value="MPP/UQCRC_Complex"/>
</dbReference>
<dbReference type="GO" id="GO:0006508">
    <property type="term" value="P:proteolysis"/>
    <property type="evidence" value="ECO:0007669"/>
    <property type="project" value="InterPro"/>
</dbReference>
<evidence type="ECO:0000313" key="7">
    <source>
        <dbReference type="EMBL" id="RXI28810.1"/>
    </source>
</evidence>
<dbReference type="PROSITE" id="PS00143">
    <property type="entry name" value="INSULINASE"/>
    <property type="match status" value="1"/>
</dbReference>
<evidence type="ECO:0000259" key="5">
    <source>
        <dbReference type="Pfam" id="PF05193"/>
    </source>
</evidence>
<sequence length="447" mass="51378">MNRIKISKLLKLFAIQFFLLIMISGESMGSNLPKYYTKTLENGLQIVAIPMENGSNVISTDIFYKVGSRDEKMGKSGIAHMLEHLNFKSTKNLKAGEFDEIVKGFGGVNNASTSFDYTHYFIKSSSKNMDKSLELFADLMENLTLKDEEFQPERDVVAEERRWRTDNNPMGYLQFRLFNNAYIYHPYHWTPIGFMSDIQNWTIEDIRDFHSTYYQPKNAIVVVAGDISKDEIFESVEKHFKNIKNTKEIPSKLHTVEPKQDGEKRVTIYKESAVQMIAITYHIPNFEHEDQVALSALSEFLSSGKSSILQKRLVDEKRLVNTIYAYNMDLKDPGLFMFIAVANEGISALEIEKEILDTIAQIKKGEISQKDIDKIKINTKADFIFSLESSSEVASLYGSYFVRDNIQPLLDYEKNVEKLTKEDLINVANKYLNQNNSTTVILKQEEK</sequence>
<dbReference type="OrthoDB" id="9811314at2"/>
<dbReference type="PANTHER" id="PTHR11851:SF49">
    <property type="entry name" value="MITOCHONDRIAL-PROCESSING PEPTIDASE SUBUNIT ALPHA"/>
    <property type="match status" value="1"/>
</dbReference>
<name>A0A347U760_9BACT</name>
<evidence type="ECO:0000313" key="6">
    <source>
        <dbReference type="EMBL" id="AXX94688.1"/>
    </source>
</evidence>
<reference evidence="6 8" key="2">
    <citation type="submission" date="2018-08" db="EMBL/GenBank/DDBJ databases">
        <title>Complete genome of the Arcobacter ellisii type strain LMG 26155.</title>
        <authorList>
            <person name="Miller W.G."/>
            <person name="Yee E."/>
            <person name="Bono J.L."/>
        </authorList>
    </citation>
    <scope>NUCLEOTIDE SEQUENCE [LARGE SCALE GENOMIC DNA]</scope>
    <source>
        <strain evidence="6 8">LMG 26155</strain>
    </source>
</reference>
<protein>
    <submittedName>
        <fullName evidence="7">Peptidase M16</fullName>
    </submittedName>
    <submittedName>
        <fullName evidence="6">Zinc-dependent peptidase, M16 family</fullName>
        <ecNumber evidence="6">3.4.24.-</ecNumber>
    </submittedName>
</protein>
<dbReference type="InterPro" id="IPR001431">
    <property type="entry name" value="Pept_M16_Zn_BS"/>
</dbReference>
<dbReference type="EMBL" id="CP032097">
    <property type="protein sequence ID" value="AXX94688.1"/>
    <property type="molecule type" value="Genomic_DNA"/>
</dbReference>
<dbReference type="InterPro" id="IPR011765">
    <property type="entry name" value="Pept_M16_N"/>
</dbReference>
<dbReference type="EC" id="3.4.24.-" evidence="6"/>
<accession>A0A347U760</accession>
<dbReference type="SUPFAM" id="SSF63411">
    <property type="entry name" value="LuxS/MPP-like metallohydrolase"/>
    <property type="match status" value="2"/>
</dbReference>
<evidence type="ECO:0000256" key="2">
    <source>
        <dbReference type="ARBA" id="ARBA00007261"/>
    </source>
</evidence>
<feature type="domain" description="Peptidase M16 N-terminal" evidence="4">
    <location>
        <begin position="60"/>
        <end position="181"/>
    </location>
</feature>
<dbReference type="GO" id="GO:0046872">
    <property type="term" value="F:metal ion binding"/>
    <property type="evidence" value="ECO:0007669"/>
    <property type="project" value="InterPro"/>
</dbReference>
<dbReference type="InterPro" id="IPR007863">
    <property type="entry name" value="Peptidase_M16_C"/>
</dbReference>
<evidence type="ECO:0000256" key="1">
    <source>
        <dbReference type="ARBA" id="ARBA00001947"/>
    </source>
</evidence>
<evidence type="ECO:0000259" key="4">
    <source>
        <dbReference type="Pfam" id="PF00675"/>
    </source>
</evidence>
<organism evidence="7 9">
    <name type="scientific">Arcobacter ellisii</name>
    <dbReference type="NCBI Taxonomy" id="913109"/>
    <lineage>
        <taxon>Bacteria</taxon>
        <taxon>Pseudomonadati</taxon>
        <taxon>Campylobacterota</taxon>
        <taxon>Epsilonproteobacteria</taxon>
        <taxon>Campylobacterales</taxon>
        <taxon>Arcobacteraceae</taxon>
        <taxon>Arcobacter</taxon>
    </lineage>
</organism>
<dbReference type="RefSeq" id="WP_118916903.1">
    <property type="nucleotide sequence ID" value="NZ_CP032097.1"/>
</dbReference>
<dbReference type="PANTHER" id="PTHR11851">
    <property type="entry name" value="METALLOPROTEASE"/>
    <property type="match status" value="1"/>
</dbReference>
<dbReference type="Gene3D" id="3.30.830.10">
    <property type="entry name" value="Metalloenzyme, LuxS/M16 peptidase-like"/>
    <property type="match status" value="2"/>
</dbReference>
<dbReference type="InterPro" id="IPR011249">
    <property type="entry name" value="Metalloenz_LuxS/M16"/>
</dbReference>
<dbReference type="GO" id="GO:0004222">
    <property type="term" value="F:metalloendopeptidase activity"/>
    <property type="evidence" value="ECO:0007669"/>
    <property type="project" value="InterPro"/>
</dbReference>
<gene>
    <name evidence="6" type="primary">pqqL</name>
    <name evidence="6" type="ORF">AELL_1018</name>
    <name evidence="7" type="ORF">CP962_13345</name>
</gene>
<comment type="cofactor">
    <cofactor evidence="1">
        <name>Zn(2+)</name>
        <dbReference type="ChEBI" id="CHEBI:29105"/>
    </cofactor>
</comment>
<dbReference type="KEGG" id="aell:AELL_1018"/>
<feature type="domain" description="Peptidase M16 C-terminal" evidence="5">
    <location>
        <begin position="200"/>
        <end position="377"/>
    </location>
</feature>
<keyword evidence="6" id="KW-0378">Hydrolase</keyword>
<dbReference type="Proteomes" id="UP000262582">
    <property type="component" value="Chromosome"/>
</dbReference>
<evidence type="ECO:0000256" key="3">
    <source>
        <dbReference type="RuleBase" id="RU004447"/>
    </source>
</evidence>
<dbReference type="EMBL" id="NXIG01000018">
    <property type="protein sequence ID" value="RXI28810.1"/>
    <property type="molecule type" value="Genomic_DNA"/>
</dbReference>
<dbReference type="Pfam" id="PF05193">
    <property type="entry name" value="Peptidase_M16_C"/>
    <property type="match status" value="1"/>
</dbReference>
<keyword evidence="8" id="KW-1185">Reference proteome</keyword>
<reference evidence="7 9" key="1">
    <citation type="submission" date="2017-09" db="EMBL/GenBank/DDBJ databases">
        <title>Genomics of the genus Arcobacter.</title>
        <authorList>
            <person name="Perez-Cataluna A."/>
            <person name="Figueras M.J."/>
            <person name="Salas-Masso N."/>
        </authorList>
    </citation>
    <scope>NUCLEOTIDE SEQUENCE [LARGE SCALE GENOMIC DNA]</scope>
    <source>
        <strain evidence="7 9">CECT 7837</strain>
    </source>
</reference>